<dbReference type="PANTHER" id="PTHR42928">
    <property type="entry name" value="TRICARBOXYLATE-BINDING PROTEIN"/>
    <property type="match status" value="1"/>
</dbReference>
<sequence length="327" mass="34591">MKRRTVLRGLAGSAGSIMTIPALAQDRYPERPIRLVVAFSAGGPTDLMARRLAERLGAHLGQSVVVENKTGAAGTIGATEVARARPDGYTLIVAVSSSHAIAATLMRRPTFDPVKDYAGVAVLGTVPMALAVHPSFPARTLQDFLRVAQDAPEGLSYGTSGAGGIAHLSGELFQREARGIKLTPVHYRGASTALQDLLANNIPIVMDTMASIAEPYRGGQVRILATFAEQRSPYLPDLPTAREQGLPGVVSNTYNAVLAPAGTPASVLATLNGAVRTALADPTMQAFMASNLVDPFPDPTPERTMVFIRSELEKWRPVVQATGLSME</sequence>
<reference evidence="2 3" key="1">
    <citation type="submission" date="2021-12" db="EMBL/GenBank/DDBJ databases">
        <title>Siccirubricoccus leaddurans sp. nov., a high concentration Zn2+ tolerance bacterium.</title>
        <authorList>
            <person name="Cao Y."/>
        </authorList>
    </citation>
    <scope>NUCLEOTIDE SEQUENCE [LARGE SCALE GENOMIC DNA]</scope>
    <source>
        <strain evidence="2 3">KC 17139</strain>
    </source>
</reference>
<evidence type="ECO:0000313" key="2">
    <source>
        <dbReference type="EMBL" id="MCO6415223.1"/>
    </source>
</evidence>
<dbReference type="EMBL" id="JAFIRR010000016">
    <property type="protein sequence ID" value="MCO6415223.1"/>
    <property type="molecule type" value="Genomic_DNA"/>
</dbReference>
<comment type="similarity">
    <text evidence="1">Belongs to the UPF0065 (bug) family.</text>
</comment>
<organism evidence="2 3">
    <name type="scientific">Siccirubricoccus soli</name>
    <dbReference type="NCBI Taxonomy" id="2899147"/>
    <lineage>
        <taxon>Bacteria</taxon>
        <taxon>Pseudomonadati</taxon>
        <taxon>Pseudomonadota</taxon>
        <taxon>Alphaproteobacteria</taxon>
        <taxon>Acetobacterales</taxon>
        <taxon>Roseomonadaceae</taxon>
        <taxon>Siccirubricoccus</taxon>
    </lineage>
</organism>
<dbReference type="Gene3D" id="3.40.190.150">
    <property type="entry name" value="Bordetella uptake gene, domain 1"/>
    <property type="match status" value="1"/>
</dbReference>
<proteinExistence type="inferred from homology"/>
<accession>A0ABT1CZX1</accession>
<dbReference type="RefSeq" id="WP_252951819.1">
    <property type="nucleotide sequence ID" value="NZ_JAFIRR010000016.1"/>
</dbReference>
<dbReference type="PANTHER" id="PTHR42928:SF5">
    <property type="entry name" value="BLR1237 PROTEIN"/>
    <property type="match status" value="1"/>
</dbReference>
<dbReference type="CDD" id="cd07012">
    <property type="entry name" value="PBP2_Bug_TTT"/>
    <property type="match status" value="1"/>
</dbReference>
<dbReference type="InterPro" id="IPR042100">
    <property type="entry name" value="Bug_dom1"/>
</dbReference>
<gene>
    <name evidence="2" type="ORF">JYK14_03405</name>
</gene>
<comment type="caution">
    <text evidence="2">The sequence shown here is derived from an EMBL/GenBank/DDBJ whole genome shotgun (WGS) entry which is preliminary data.</text>
</comment>
<evidence type="ECO:0000256" key="1">
    <source>
        <dbReference type="ARBA" id="ARBA00006987"/>
    </source>
</evidence>
<evidence type="ECO:0000313" key="3">
    <source>
        <dbReference type="Proteomes" id="UP001523392"/>
    </source>
</evidence>
<dbReference type="SUPFAM" id="SSF53850">
    <property type="entry name" value="Periplasmic binding protein-like II"/>
    <property type="match status" value="1"/>
</dbReference>
<dbReference type="Gene3D" id="3.40.190.10">
    <property type="entry name" value="Periplasmic binding protein-like II"/>
    <property type="match status" value="1"/>
</dbReference>
<dbReference type="Pfam" id="PF03401">
    <property type="entry name" value="TctC"/>
    <property type="match status" value="1"/>
</dbReference>
<dbReference type="InterPro" id="IPR005064">
    <property type="entry name" value="BUG"/>
</dbReference>
<name>A0ABT1CZX1_9PROT</name>
<dbReference type="PIRSF" id="PIRSF017082">
    <property type="entry name" value="YflP"/>
    <property type="match status" value="1"/>
</dbReference>
<dbReference type="Proteomes" id="UP001523392">
    <property type="component" value="Unassembled WGS sequence"/>
</dbReference>
<keyword evidence="3" id="KW-1185">Reference proteome</keyword>
<protein>
    <submittedName>
        <fullName evidence="2">Tripartite tricarboxylate transporter substrate binding protein</fullName>
    </submittedName>
</protein>